<gene>
    <name evidence="2" type="ORF">UFOPK1726_00790</name>
</gene>
<name>A0A6J6ETJ1_9ZZZZ</name>
<proteinExistence type="predicted"/>
<organism evidence="2">
    <name type="scientific">freshwater metagenome</name>
    <dbReference type="NCBI Taxonomy" id="449393"/>
    <lineage>
        <taxon>unclassified sequences</taxon>
        <taxon>metagenomes</taxon>
        <taxon>ecological metagenomes</taxon>
    </lineage>
</organism>
<protein>
    <submittedName>
        <fullName evidence="2">Unannotated protein</fullName>
    </submittedName>
</protein>
<evidence type="ECO:0000313" key="2">
    <source>
        <dbReference type="EMBL" id="CAB4579297.1"/>
    </source>
</evidence>
<accession>A0A6J6ETJ1</accession>
<evidence type="ECO:0000256" key="1">
    <source>
        <dbReference type="SAM" id="MobiDB-lite"/>
    </source>
</evidence>
<feature type="region of interest" description="Disordered" evidence="1">
    <location>
        <begin position="1"/>
        <end position="35"/>
    </location>
</feature>
<reference evidence="2" key="1">
    <citation type="submission" date="2020-05" db="EMBL/GenBank/DDBJ databases">
        <authorList>
            <person name="Chiriac C."/>
            <person name="Salcher M."/>
            <person name="Ghai R."/>
            <person name="Kavagutti S V."/>
        </authorList>
    </citation>
    <scope>NUCLEOTIDE SEQUENCE</scope>
</reference>
<sequence>MRAVEEAGPAAAPSDRHSLQRRGAGDGLGQGVKGAPVFPVQRDRAEVYGVAGQVAAGHGAGPTLRDQRGLAIAGAEALDHSEGLDRSGALDHAHQVGMHTGQAGQVARGEEALCLPQCGVSRGAVGEQRLGQRAQRAAWVRITDGEHGDRTIKPRLMVRGG</sequence>
<dbReference type="EMBL" id="CAEZTT010000088">
    <property type="protein sequence ID" value="CAB4579297.1"/>
    <property type="molecule type" value="Genomic_DNA"/>
</dbReference>
<dbReference type="AlphaFoldDB" id="A0A6J6ETJ1"/>